<dbReference type="EMBL" id="KI660157">
    <property type="protein sequence ID" value="ETN77704.1"/>
    <property type="molecule type" value="Genomic_DNA"/>
</dbReference>
<evidence type="ECO:0000313" key="1">
    <source>
        <dbReference type="EMBL" id="ETN77704.1"/>
    </source>
</evidence>
<sequence length="87" mass="10059">MDFKKVAMEKTALYSRTIDNNPCCFLKHHRSYALKIGLKHYKCYPCCPYPPGETSREEPQCAQSKVCTVESSLDLEKAFDRVPRELL</sequence>
<evidence type="ECO:0000313" key="2">
    <source>
        <dbReference type="Proteomes" id="UP000053676"/>
    </source>
</evidence>
<reference evidence="2" key="1">
    <citation type="journal article" date="2014" name="Nat. Genet.">
        <title>Genome of the human hookworm Necator americanus.</title>
        <authorList>
            <person name="Tang Y.T."/>
            <person name="Gao X."/>
            <person name="Rosa B.A."/>
            <person name="Abubucker S."/>
            <person name="Hallsworth-Pepin K."/>
            <person name="Martin J."/>
            <person name="Tyagi R."/>
            <person name="Heizer E."/>
            <person name="Zhang X."/>
            <person name="Bhonagiri-Palsikar V."/>
            <person name="Minx P."/>
            <person name="Warren W.C."/>
            <person name="Wang Q."/>
            <person name="Zhan B."/>
            <person name="Hotez P.J."/>
            <person name="Sternberg P.W."/>
            <person name="Dougall A."/>
            <person name="Gaze S.T."/>
            <person name="Mulvenna J."/>
            <person name="Sotillo J."/>
            <person name="Ranganathan S."/>
            <person name="Rabelo E.M."/>
            <person name="Wilson R.K."/>
            <person name="Felgner P.L."/>
            <person name="Bethony J."/>
            <person name="Hawdon J.M."/>
            <person name="Gasser R.B."/>
            <person name="Loukas A."/>
            <person name="Mitreva M."/>
        </authorList>
    </citation>
    <scope>NUCLEOTIDE SEQUENCE [LARGE SCALE GENOMIC DNA]</scope>
</reference>
<protein>
    <submittedName>
        <fullName evidence="1">Uncharacterized protein</fullName>
    </submittedName>
</protein>
<organism evidence="1 2">
    <name type="scientific">Necator americanus</name>
    <name type="common">Human hookworm</name>
    <dbReference type="NCBI Taxonomy" id="51031"/>
    <lineage>
        <taxon>Eukaryota</taxon>
        <taxon>Metazoa</taxon>
        <taxon>Ecdysozoa</taxon>
        <taxon>Nematoda</taxon>
        <taxon>Chromadorea</taxon>
        <taxon>Rhabditida</taxon>
        <taxon>Rhabditina</taxon>
        <taxon>Rhabditomorpha</taxon>
        <taxon>Strongyloidea</taxon>
        <taxon>Ancylostomatidae</taxon>
        <taxon>Bunostominae</taxon>
        <taxon>Necator</taxon>
    </lineage>
</organism>
<dbReference type="AlphaFoldDB" id="W2T7V8"/>
<dbReference type="KEGG" id="nai:NECAME_03122"/>
<keyword evidence="2" id="KW-1185">Reference proteome</keyword>
<dbReference type="Proteomes" id="UP000053676">
    <property type="component" value="Unassembled WGS sequence"/>
</dbReference>
<name>W2T7V8_NECAM</name>
<proteinExistence type="predicted"/>
<gene>
    <name evidence="1" type="ORF">NECAME_03122</name>
</gene>
<accession>W2T7V8</accession>